<evidence type="ECO:0000313" key="2">
    <source>
        <dbReference type="Proteomes" id="UP000823771"/>
    </source>
</evidence>
<comment type="caution">
    <text evidence="1">The sequence shown here is derived from an EMBL/GenBank/DDBJ whole genome shotgun (WGS) entry which is preliminary data.</text>
</comment>
<reference evidence="1" key="1">
    <citation type="submission" date="2020-10" db="EMBL/GenBank/DDBJ databases">
        <authorList>
            <person name="Gilroy R."/>
        </authorList>
    </citation>
    <scope>NUCLEOTIDE SEQUENCE</scope>
    <source>
        <strain evidence="1">2478</strain>
    </source>
</reference>
<accession>A0A9D9NMD5</accession>
<sequence length="173" mass="19699">MAVNKTKIVLDADVIIHFAKGGMLHLLPDILPEYQFIVLDIVKDEILRPVLTQLDNQIAFLKNIKEEKFGTSPEQRKEFLRLTSRMALGRGESACMVYCRYNHDVVGSSNTKDVTSYCDEHGITYLTTNDFLFYGIHRGVISKDDAVNFIKTVRQQGSYPPVVDFDTYVCTKI</sequence>
<protein>
    <submittedName>
        <fullName evidence="1">Uncharacterized protein</fullName>
    </submittedName>
</protein>
<dbReference type="EMBL" id="JADILZ010000073">
    <property type="protein sequence ID" value="MBO8478786.1"/>
    <property type="molecule type" value="Genomic_DNA"/>
</dbReference>
<dbReference type="AlphaFoldDB" id="A0A9D9NMD5"/>
<proteinExistence type="predicted"/>
<organism evidence="1 2">
    <name type="scientific">Candidatus Cryptobacteroides excrementipullorum</name>
    <dbReference type="NCBI Taxonomy" id="2840761"/>
    <lineage>
        <taxon>Bacteria</taxon>
        <taxon>Pseudomonadati</taxon>
        <taxon>Bacteroidota</taxon>
        <taxon>Bacteroidia</taxon>
        <taxon>Bacteroidales</taxon>
        <taxon>Candidatus Cryptobacteroides</taxon>
    </lineage>
</organism>
<evidence type="ECO:0000313" key="1">
    <source>
        <dbReference type="EMBL" id="MBO8478786.1"/>
    </source>
</evidence>
<dbReference type="Proteomes" id="UP000823771">
    <property type="component" value="Unassembled WGS sequence"/>
</dbReference>
<gene>
    <name evidence="1" type="ORF">IAB80_07865</name>
</gene>
<reference evidence="1" key="2">
    <citation type="journal article" date="2021" name="PeerJ">
        <title>Extensive microbial diversity within the chicken gut microbiome revealed by metagenomics and culture.</title>
        <authorList>
            <person name="Gilroy R."/>
            <person name="Ravi A."/>
            <person name="Getino M."/>
            <person name="Pursley I."/>
            <person name="Horton D.L."/>
            <person name="Alikhan N.F."/>
            <person name="Baker D."/>
            <person name="Gharbi K."/>
            <person name="Hall N."/>
            <person name="Watson M."/>
            <person name="Adriaenssens E.M."/>
            <person name="Foster-Nyarko E."/>
            <person name="Jarju S."/>
            <person name="Secka A."/>
            <person name="Antonio M."/>
            <person name="Oren A."/>
            <person name="Chaudhuri R.R."/>
            <person name="La Ragione R."/>
            <person name="Hildebrand F."/>
            <person name="Pallen M.J."/>
        </authorList>
    </citation>
    <scope>NUCLEOTIDE SEQUENCE</scope>
    <source>
        <strain evidence="1">2478</strain>
    </source>
</reference>
<name>A0A9D9NMD5_9BACT</name>